<organism evidence="1 2">
    <name type="scientific">Ganoderma sinense ZZ0214-1</name>
    <dbReference type="NCBI Taxonomy" id="1077348"/>
    <lineage>
        <taxon>Eukaryota</taxon>
        <taxon>Fungi</taxon>
        <taxon>Dikarya</taxon>
        <taxon>Basidiomycota</taxon>
        <taxon>Agaricomycotina</taxon>
        <taxon>Agaricomycetes</taxon>
        <taxon>Polyporales</taxon>
        <taxon>Polyporaceae</taxon>
        <taxon>Ganoderma</taxon>
    </lineage>
</organism>
<dbReference type="Proteomes" id="UP000230002">
    <property type="component" value="Unassembled WGS sequence"/>
</dbReference>
<dbReference type="AlphaFoldDB" id="A0A2G8SUY5"/>
<sequence length="197" mass="22192">MAESLDLVTPTSRYTPPPGVPVLVCAEDESVACFDETVVSDPEGGAWRVRVLHVSTVDTEAVAKMRNDMNPDKFFIGQRVITHWTPGRPEVEHKELNWEISDELYQQYKPAWGLKLLGWPVRGKYYTSREECSAAQTNINETAHSDWRCFIQLSTREPYNPEVGETSPTALESVGNTFVNQCVQHPGEFAMSISGDW</sequence>
<reference evidence="1 2" key="1">
    <citation type="journal article" date="2015" name="Sci. Rep.">
        <title>Chromosome-level genome map provides insights into diverse defense mechanisms in the medicinal fungus Ganoderma sinense.</title>
        <authorList>
            <person name="Zhu Y."/>
            <person name="Xu J."/>
            <person name="Sun C."/>
            <person name="Zhou S."/>
            <person name="Xu H."/>
            <person name="Nelson D.R."/>
            <person name="Qian J."/>
            <person name="Song J."/>
            <person name="Luo H."/>
            <person name="Xiang L."/>
            <person name="Li Y."/>
            <person name="Xu Z."/>
            <person name="Ji A."/>
            <person name="Wang L."/>
            <person name="Lu S."/>
            <person name="Hayward A."/>
            <person name="Sun W."/>
            <person name="Li X."/>
            <person name="Schwartz D.C."/>
            <person name="Wang Y."/>
            <person name="Chen S."/>
        </authorList>
    </citation>
    <scope>NUCLEOTIDE SEQUENCE [LARGE SCALE GENOMIC DNA]</scope>
    <source>
        <strain evidence="1 2">ZZ0214-1</strain>
    </source>
</reference>
<protein>
    <submittedName>
        <fullName evidence="1">Uncharacterized protein</fullName>
    </submittedName>
</protein>
<dbReference type="OrthoDB" id="3005905at2759"/>
<proteinExistence type="predicted"/>
<keyword evidence="2" id="KW-1185">Reference proteome</keyword>
<evidence type="ECO:0000313" key="2">
    <source>
        <dbReference type="Proteomes" id="UP000230002"/>
    </source>
</evidence>
<dbReference type="EMBL" id="AYKW01000001">
    <property type="protein sequence ID" value="PIL37591.1"/>
    <property type="molecule type" value="Genomic_DNA"/>
</dbReference>
<name>A0A2G8SUY5_9APHY</name>
<evidence type="ECO:0000313" key="1">
    <source>
        <dbReference type="EMBL" id="PIL37591.1"/>
    </source>
</evidence>
<comment type="caution">
    <text evidence="1">The sequence shown here is derived from an EMBL/GenBank/DDBJ whole genome shotgun (WGS) entry which is preliminary data.</text>
</comment>
<gene>
    <name evidence="1" type="ORF">GSI_01285</name>
</gene>
<accession>A0A2G8SUY5</accession>